<dbReference type="CDD" id="cd00609">
    <property type="entry name" value="AAT_like"/>
    <property type="match status" value="1"/>
</dbReference>
<dbReference type="GO" id="GO:0047536">
    <property type="term" value="F:2-aminoadipate transaminase activity"/>
    <property type="evidence" value="ECO:0007669"/>
    <property type="project" value="TreeGrafter"/>
</dbReference>
<dbReference type="AlphaFoldDB" id="A0AAD9J3P0"/>
<dbReference type="SUPFAM" id="SSF53383">
    <property type="entry name" value="PLP-dependent transferases"/>
    <property type="match status" value="1"/>
</dbReference>
<feature type="chain" id="PRO_5041990928" description="Aminotransferase class I/classII large domain-containing protein" evidence="1">
    <location>
        <begin position="25"/>
        <end position="453"/>
    </location>
</feature>
<gene>
    <name evidence="3" type="ORF">LSH36_658g00021</name>
</gene>
<keyword evidence="4" id="KW-1185">Reference proteome</keyword>
<sequence length="453" mass="51127">MNLSRISFRGNFLLLSRVLQLSSSRTVQLKYSRCQLRGFQTTAKMPVDKTLFGVETDVVNLVKGAPGIRHLRLATDIIQKATQHLFSLDSVKDDSYVLQYGPRLGSTHARDSIAKFLSEGYGDEVKGDNIVITSGATNGLAMACTHFFKSGDVVFVEDPSYFIAINMLKQDMGMKVIPVPTTEEGIDIDTYEKLLEQHCPSGKVTDTRPFRAMLYMIPTYHNPRGYILPPESCKRLVALARKYDVLNFSEDVYNFLHFDVDTRAPPRFLTYDKPSDPDYKGHTISNCTISKILSPGLRLGWWETSPRIVNLIFKSNILWGAGCSNHYASEIVASAIDLGLQQSHIKTMNREYQQKIANVYALMKEQFPEGVKFKHLQGGYFFWIEMPENWNGTEVAKLALDKYKVQVLPGISCSAAGNYSNCLRMSIAYQDEDVLKEGAHRLAEALKHYKSKQ</sequence>
<evidence type="ECO:0000259" key="2">
    <source>
        <dbReference type="Pfam" id="PF00155"/>
    </source>
</evidence>
<dbReference type="PANTHER" id="PTHR42858">
    <property type="entry name" value="AMINOTRANSFERASE"/>
    <property type="match status" value="1"/>
</dbReference>
<feature type="domain" description="Aminotransferase class I/classII large" evidence="2">
    <location>
        <begin position="57"/>
        <end position="442"/>
    </location>
</feature>
<dbReference type="Gene3D" id="3.90.1150.10">
    <property type="entry name" value="Aspartate Aminotransferase, domain 1"/>
    <property type="match status" value="1"/>
</dbReference>
<keyword evidence="1" id="KW-0732">Signal</keyword>
<evidence type="ECO:0000313" key="3">
    <source>
        <dbReference type="EMBL" id="KAK2145773.1"/>
    </source>
</evidence>
<name>A0AAD9J3P0_9ANNE</name>
<proteinExistence type="predicted"/>
<dbReference type="InterPro" id="IPR004839">
    <property type="entry name" value="Aminotransferase_I/II_large"/>
</dbReference>
<evidence type="ECO:0000256" key="1">
    <source>
        <dbReference type="SAM" id="SignalP"/>
    </source>
</evidence>
<dbReference type="InterPro" id="IPR015422">
    <property type="entry name" value="PyrdxlP-dep_Trfase_small"/>
</dbReference>
<dbReference type="Pfam" id="PF00155">
    <property type="entry name" value="Aminotran_1_2"/>
    <property type="match status" value="1"/>
</dbReference>
<accession>A0AAD9J3P0</accession>
<dbReference type="EMBL" id="JAODUP010000658">
    <property type="protein sequence ID" value="KAK2145773.1"/>
    <property type="molecule type" value="Genomic_DNA"/>
</dbReference>
<dbReference type="GO" id="GO:0030170">
    <property type="term" value="F:pyridoxal phosphate binding"/>
    <property type="evidence" value="ECO:0007669"/>
    <property type="project" value="InterPro"/>
</dbReference>
<protein>
    <recommendedName>
        <fullName evidence="2">Aminotransferase class I/classII large domain-containing protein</fullName>
    </recommendedName>
</protein>
<reference evidence="3" key="1">
    <citation type="journal article" date="2023" name="Mol. Biol. Evol.">
        <title>Third-Generation Sequencing Reveals the Adaptive Role of the Epigenome in Three Deep-Sea Polychaetes.</title>
        <authorList>
            <person name="Perez M."/>
            <person name="Aroh O."/>
            <person name="Sun Y."/>
            <person name="Lan Y."/>
            <person name="Juniper S.K."/>
            <person name="Young C.R."/>
            <person name="Angers B."/>
            <person name="Qian P.Y."/>
        </authorList>
    </citation>
    <scope>NUCLEOTIDE SEQUENCE</scope>
    <source>
        <strain evidence="3">P08H-3</strain>
    </source>
</reference>
<dbReference type="Proteomes" id="UP001208570">
    <property type="component" value="Unassembled WGS sequence"/>
</dbReference>
<organism evidence="3 4">
    <name type="scientific">Paralvinella palmiformis</name>
    <dbReference type="NCBI Taxonomy" id="53620"/>
    <lineage>
        <taxon>Eukaryota</taxon>
        <taxon>Metazoa</taxon>
        <taxon>Spiralia</taxon>
        <taxon>Lophotrochozoa</taxon>
        <taxon>Annelida</taxon>
        <taxon>Polychaeta</taxon>
        <taxon>Sedentaria</taxon>
        <taxon>Canalipalpata</taxon>
        <taxon>Terebellida</taxon>
        <taxon>Terebelliformia</taxon>
        <taxon>Alvinellidae</taxon>
        <taxon>Paralvinella</taxon>
    </lineage>
</organism>
<feature type="signal peptide" evidence="1">
    <location>
        <begin position="1"/>
        <end position="24"/>
    </location>
</feature>
<dbReference type="InterPro" id="IPR015421">
    <property type="entry name" value="PyrdxlP-dep_Trfase_major"/>
</dbReference>
<dbReference type="PANTHER" id="PTHR42858:SF1">
    <property type="entry name" value="LD15494P"/>
    <property type="match status" value="1"/>
</dbReference>
<dbReference type="Gene3D" id="3.40.640.10">
    <property type="entry name" value="Type I PLP-dependent aspartate aminotransferase-like (Major domain)"/>
    <property type="match status" value="1"/>
</dbReference>
<dbReference type="InterPro" id="IPR015424">
    <property type="entry name" value="PyrdxlP-dep_Trfase"/>
</dbReference>
<evidence type="ECO:0000313" key="4">
    <source>
        <dbReference type="Proteomes" id="UP001208570"/>
    </source>
</evidence>
<comment type="caution">
    <text evidence="3">The sequence shown here is derived from an EMBL/GenBank/DDBJ whole genome shotgun (WGS) entry which is preliminary data.</text>
</comment>